<name>A0A2S0KI43_9ACTN</name>
<keyword evidence="1" id="KW-0812">Transmembrane</keyword>
<gene>
    <name evidence="2" type="ORF">C6V83_14940</name>
</gene>
<accession>A0A2S0KI43</accession>
<dbReference type="OrthoDB" id="4774205at2"/>
<feature type="transmembrane region" description="Helical" evidence="1">
    <location>
        <begin position="110"/>
        <end position="131"/>
    </location>
</feature>
<protein>
    <submittedName>
        <fullName evidence="2">Uncharacterized protein</fullName>
    </submittedName>
</protein>
<dbReference type="Proteomes" id="UP000239814">
    <property type="component" value="Chromosome"/>
</dbReference>
<keyword evidence="3" id="KW-1185">Reference proteome</keyword>
<sequence length="133" mass="14611">MHPQQPHYPAPGYIDLTVQGSVMTSSLVPPKVWINGYPAPSGYGFHRVPVNPGPAHIEVYAQWMRRYGQAQLDVMVQPGQCVPVFYALPWHQFTGGSIGHSKQSRNGAGAFIAMMSALMLIVLVPVLLILFNL</sequence>
<proteinExistence type="predicted"/>
<dbReference type="KEGG" id="git:C6V83_14940"/>
<evidence type="ECO:0000313" key="3">
    <source>
        <dbReference type="Proteomes" id="UP000239814"/>
    </source>
</evidence>
<reference evidence="2 3" key="1">
    <citation type="submission" date="2018-03" db="EMBL/GenBank/DDBJ databases">
        <title>Characteristics and genome of n-alkane degrading marine bacteria Gordonia iterans isolated from crude oil contaminated in Tae-an, South Korea.</title>
        <authorList>
            <person name="Lee S.-S."/>
            <person name="Kim H."/>
        </authorList>
    </citation>
    <scope>NUCLEOTIDE SEQUENCE [LARGE SCALE GENOMIC DNA]</scope>
    <source>
        <strain evidence="2 3">Co17</strain>
    </source>
</reference>
<dbReference type="RefSeq" id="WP_105943052.1">
    <property type="nucleotide sequence ID" value="NZ_CP027433.1"/>
</dbReference>
<keyword evidence="1" id="KW-1133">Transmembrane helix</keyword>
<dbReference type="AlphaFoldDB" id="A0A2S0KI43"/>
<evidence type="ECO:0000313" key="2">
    <source>
        <dbReference type="EMBL" id="AVM01344.1"/>
    </source>
</evidence>
<evidence type="ECO:0000256" key="1">
    <source>
        <dbReference type="SAM" id="Phobius"/>
    </source>
</evidence>
<keyword evidence="1" id="KW-0472">Membrane</keyword>
<dbReference type="EMBL" id="CP027433">
    <property type="protein sequence ID" value="AVM01344.1"/>
    <property type="molecule type" value="Genomic_DNA"/>
</dbReference>
<organism evidence="2 3">
    <name type="scientific">Gordonia iterans</name>
    <dbReference type="NCBI Taxonomy" id="1004901"/>
    <lineage>
        <taxon>Bacteria</taxon>
        <taxon>Bacillati</taxon>
        <taxon>Actinomycetota</taxon>
        <taxon>Actinomycetes</taxon>
        <taxon>Mycobacteriales</taxon>
        <taxon>Gordoniaceae</taxon>
        <taxon>Gordonia</taxon>
    </lineage>
</organism>